<dbReference type="Proteomes" id="UP001141806">
    <property type="component" value="Unassembled WGS sequence"/>
</dbReference>
<accession>A0A9Q0QXN1</accession>
<dbReference type="PANTHER" id="PTHR13052:SF3">
    <property type="entry name" value="NUCLEAR FACTOR RELATED TO KAPPA-B-BINDING PROTEIN"/>
    <property type="match status" value="1"/>
</dbReference>
<reference evidence="2" key="1">
    <citation type="journal article" date="2023" name="Plant J.">
        <title>The genome of the king protea, Protea cynaroides.</title>
        <authorList>
            <person name="Chang J."/>
            <person name="Duong T.A."/>
            <person name="Schoeman C."/>
            <person name="Ma X."/>
            <person name="Roodt D."/>
            <person name="Barker N."/>
            <person name="Li Z."/>
            <person name="Van de Peer Y."/>
            <person name="Mizrachi E."/>
        </authorList>
    </citation>
    <scope>NUCLEOTIDE SEQUENCE</scope>
    <source>
        <tissue evidence="2">Young leaves</tissue>
    </source>
</reference>
<evidence type="ECO:0000256" key="1">
    <source>
        <dbReference type="SAM" id="MobiDB-lite"/>
    </source>
</evidence>
<dbReference type="InterPro" id="IPR024867">
    <property type="entry name" value="NFRKB"/>
</dbReference>
<dbReference type="EMBL" id="JAMYWD010000003">
    <property type="protein sequence ID" value="KAJ4975838.1"/>
    <property type="molecule type" value="Genomic_DNA"/>
</dbReference>
<proteinExistence type="predicted"/>
<name>A0A9Q0QXN1_9MAGN</name>
<comment type="caution">
    <text evidence="2">The sequence shown here is derived from an EMBL/GenBank/DDBJ whole genome shotgun (WGS) entry which is preliminary data.</text>
</comment>
<dbReference type="PANTHER" id="PTHR13052">
    <property type="entry name" value="NFRKB-RELATED"/>
    <property type="match status" value="1"/>
</dbReference>
<dbReference type="OrthoDB" id="1938996at2759"/>
<feature type="region of interest" description="Disordered" evidence="1">
    <location>
        <begin position="560"/>
        <end position="585"/>
    </location>
</feature>
<dbReference type="AlphaFoldDB" id="A0A9Q0QXN1"/>
<keyword evidence="3" id="KW-1185">Reference proteome</keyword>
<gene>
    <name evidence="2" type="ORF">NE237_000944</name>
</gene>
<sequence length="670" mass="75893">MIREKKIQQSIGNGDFPSFLPPHLRESGVQRSRSDFVIGDFSHGHSHSIFCARNFTSVFLTKLHILILFVLMGPVKIHHWIAGDSSNSRHISHFLSVDGLGREDKENSGMDSGDDSDDCKIAEVGCEVGMLEDMDQQTFWLTMKELLAGNELFFGSPLAEFFERLKGGFYPRKLTHHRDCLQFLQRGTYYHFLGSYHENMCRTFLDMKRVWNQCRPSLSVEEKIHIWRTRKTDMGMDPFDLNAYPLDGDLLSKEVSTKTVICSLSKKTKHMDCKVSNTHHFPPVPNGMKLVAPNTSAKGVLKIKPIGMNSFQTHLPKSVPSDTWPQCRPAPKGLLKIVPKGLSGRQEQLREMPVQAEPTKLIEASVLQMSRFPPLTASLYQWETGEHDETPFLHQMVGGRKSHRNSELPDCITDRERVEFLNTTIGSSRTLDSSIRKPKRVKDQSFDAITDLQEHNSFGGNPITWNDDEGSPKGAHRLLRNSVDIKRYSCDGGSPWRNFGRESIESSQSSLEPYTFSAEYYQGERHMAPLQQEHISMHPRISEVVSRPLDVSIRESEMLKTSLDRTKRHRDGLGGSHKPCDPSTISEGFRDGIMFPITYKRRKPQRKLNSLDFVKPLTGGADLKSTTLKEAKHHIGESAKAVKIKFKNWKDKSIDKQGISNGLQHGSPSA</sequence>
<evidence type="ECO:0000313" key="2">
    <source>
        <dbReference type="EMBL" id="KAJ4975838.1"/>
    </source>
</evidence>
<dbReference type="GO" id="GO:0031011">
    <property type="term" value="C:Ino80 complex"/>
    <property type="evidence" value="ECO:0007669"/>
    <property type="project" value="InterPro"/>
</dbReference>
<protein>
    <submittedName>
        <fullName evidence="2">Uncharacterized protein</fullName>
    </submittedName>
</protein>
<evidence type="ECO:0000313" key="3">
    <source>
        <dbReference type="Proteomes" id="UP001141806"/>
    </source>
</evidence>
<organism evidence="2 3">
    <name type="scientific">Protea cynaroides</name>
    <dbReference type="NCBI Taxonomy" id="273540"/>
    <lineage>
        <taxon>Eukaryota</taxon>
        <taxon>Viridiplantae</taxon>
        <taxon>Streptophyta</taxon>
        <taxon>Embryophyta</taxon>
        <taxon>Tracheophyta</taxon>
        <taxon>Spermatophyta</taxon>
        <taxon>Magnoliopsida</taxon>
        <taxon>Proteales</taxon>
        <taxon>Proteaceae</taxon>
        <taxon>Protea</taxon>
    </lineage>
</organism>